<reference evidence="1 2" key="1">
    <citation type="submission" date="2013-02" db="EMBL/GenBank/DDBJ databases">
        <title>A novel strain isolated from Lonar lake, Maharashtra, India.</title>
        <authorList>
            <person name="Singh A."/>
        </authorList>
    </citation>
    <scope>NUCLEOTIDE SEQUENCE [LARGE SCALE GENOMIC DNA]</scope>
    <source>
        <strain evidence="1 2">AK24</strain>
    </source>
</reference>
<dbReference type="Proteomes" id="UP000013909">
    <property type="component" value="Unassembled WGS sequence"/>
</dbReference>
<evidence type="ECO:0000313" key="1">
    <source>
        <dbReference type="EMBL" id="EON79084.1"/>
    </source>
</evidence>
<gene>
    <name evidence="1" type="ORF">ADIS_0421</name>
</gene>
<name>R7ZYF0_9BACT</name>
<keyword evidence="2" id="KW-1185">Reference proteome</keyword>
<evidence type="ECO:0000313" key="2">
    <source>
        <dbReference type="Proteomes" id="UP000013909"/>
    </source>
</evidence>
<dbReference type="EMBL" id="AQHR01000018">
    <property type="protein sequence ID" value="EON79084.1"/>
    <property type="molecule type" value="Genomic_DNA"/>
</dbReference>
<dbReference type="AlphaFoldDB" id="R7ZYF0"/>
<sequence length="39" mass="4454">MQLPRLRLKLSWTKPGACLWAFMFPFLGHFCGLVTKTSA</sequence>
<comment type="caution">
    <text evidence="1">The sequence shown here is derived from an EMBL/GenBank/DDBJ whole genome shotgun (WGS) entry which is preliminary data.</text>
</comment>
<accession>R7ZYF0</accession>
<proteinExistence type="predicted"/>
<protein>
    <submittedName>
        <fullName evidence="1">Uncharacterized protein</fullName>
    </submittedName>
</protein>
<organism evidence="1 2">
    <name type="scientific">Lunatimonas lonarensis</name>
    <dbReference type="NCBI Taxonomy" id="1232681"/>
    <lineage>
        <taxon>Bacteria</taxon>
        <taxon>Pseudomonadati</taxon>
        <taxon>Bacteroidota</taxon>
        <taxon>Cytophagia</taxon>
        <taxon>Cytophagales</taxon>
        <taxon>Cyclobacteriaceae</taxon>
    </lineage>
</organism>